<dbReference type="GeneID" id="30909783"/>
<reference evidence="3" key="1">
    <citation type="submission" date="2016-06" db="EMBL/GenBank/DDBJ databases">
        <title>First high quality genome sequence of Plasmodium coatneyi using continuous long reads from single molecule, real-time sequencing.</title>
        <authorList>
            <person name="Chien J.-T."/>
            <person name="Pakala S.B."/>
            <person name="Geraldo J.A."/>
            <person name="Lapp S.A."/>
            <person name="Barnwell J.W."/>
            <person name="Kissinger J.C."/>
            <person name="Galinski M.R."/>
            <person name="Humphrey J.C."/>
        </authorList>
    </citation>
    <scope>NUCLEOTIDE SEQUENCE [LARGE SCALE GENOMIC DNA]</scope>
    <source>
        <strain evidence="3">Hackeri</strain>
    </source>
</reference>
<evidence type="ECO:0000313" key="3">
    <source>
        <dbReference type="Proteomes" id="UP000092716"/>
    </source>
</evidence>
<dbReference type="EMBL" id="CP016248">
    <property type="protein sequence ID" value="ANQ08644.1"/>
    <property type="molecule type" value="Genomic_DNA"/>
</dbReference>
<accession>A0A1B1E0U0</accession>
<dbReference type="RefSeq" id="XP_019915339.1">
    <property type="nucleotide sequence ID" value="XM_020059853.1"/>
</dbReference>
<protein>
    <submittedName>
        <fullName evidence="2">KIR protein</fullName>
    </submittedName>
</protein>
<organism evidence="2 3">
    <name type="scientific">Plasmodium coatneyi</name>
    <dbReference type="NCBI Taxonomy" id="208452"/>
    <lineage>
        <taxon>Eukaryota</taxon>
        <taxon>Sar</taxon>
        <taxon>Alveolata</taxon>
        <taxon>Apicomplexa</taxon>
        <taxon>Aconoidasida</taxon>
        <taxon>Haemosporida</taxon>
        <taxon>Plasmodiidae</taxon>
        <taxon>Plasmodium</taxon>
    </lineage>
</organism>
<gene>
    <name evidence="2" type="ORF">PCOAH_00030520</name>
</gene>
<sequence length="388" mass="44242">MEESPRGKGLYCDSLREQLRSYSYILKRILPSTHQHDEQFMDNILQAGCCISDIPEGKLDQPRRCDLLYYLAGAIIYEKIQDNAELGRIMSALPGALQEYCSNLECKIEQENGGIKLFAKMYDLGMDPLQPEEITEDAEDDDEEDEEEVDEDSTNVSCERYKEYLKKIADKYETVKMSCSGANLANCLGVEKGYRDKSPQELYEAMYGIVDPQKPVLIIKRNTLEENCQDKRLPSQKIYCELGSTEQLCNGEGRSTSEEIACTLKGIVNDYAKSMEYEDQVVKAWCHVPNMKESVAPKSEHCKYLYYSIGDTLFKTSNKGQEFSEAMHKVYEELKKLNGLSTSNNQCEVIYGGISLDTFNHMKPMFDYDHDYTTIRACTDDPKTTGPQ</sequence>
<dbReference type="VEuPathDB" id="PlasmoDB:PCOAH_00030520"/>
<dbReference type="Proteomes" id="UP000092716">
    <property type="component" value="Chromosome 10"/>
</dbReference>
<dbReference type="InterPro" id="IPR008780">
    <property type="entry name" value="Plasmodium_Vir"/>
</dbReference>
<feature type="compositionally biased region" description="Acidic residues" evidence="1">
    <location>
        <begin position="135"/>
        <end position="153"/>
    </location>
</feature>
<keyword evidence="3" id="KW-1185">Reference proteome</keyword>
<dbReference type="KEGG" id="pcot:PCOAH_00030520"/>
<evidence type="ECO:0000256" key="1">
    <source>
        <dbReference type="SAM" id="MobiDB-lite"/>
    </source>
</evidence>
<proteinExistence type="predicted"/>
<feature type="region of interest" description="Disordered" evidence="1">
    <location>
        <begin position="135"/>
        <end position="154"/>
    </location>
</feature>
<dbReference type="AlphaFoldDB" id="A0A1B1E0U0"/>
<name>A0A1B1E0U0_9APIC</name>
<dbReference type="Pfam" id="PF05795">
    <property type="entry name" value="Plasmodium_Vir"/>
    <property type="match status" value="1"/>
</dbReference>
<evidence type="ECO:0000313" key="2">
    <source>
        <dbReference type="EMBL" id="ANQ08644.1"/>
    </source>
</evidence>